<dbReference type="InterPro" id="IPR003593">
    <property type="entry name" value="AAA+_ATPase"/>
</dbReference>
<feature type="coiled-coil region" evidence="4">
    <location>
        <begin position="363"/>
        <end position="390"/>
    </location>
</feature>
<keyword evidence="4" id="KW-0175">Coiled coil</keyword>
<dbReference type="PANTHER" id="PTHR19211:SF14">
    <property type="entry name" value="ATP-BINDING CASSETTE SUB-FAMILY F MEMBER 1"/>
    <property type="match status" value="1"/>
</dbReference>
<feature type="region of interest" description="Disordered" evidence="5">
    <location>
        <begin position="1"/>
        <end position="27"/>
    </location>
</feature>
<dbReference type="InterPro" id="IPR027417">
    <property type="entry name" value="P-loop_NTPase"/>
</dbReference>
<dbReference type="GO" id="GO:0016887">
    <property type="term" value="F:ATP hydrolysis activity"/>
    <property type="evidence" value="ECO:0007669"/>
    <property type="project" value="InterPro"/>
</dbReference>
<feature type="domain" description="ABC transporter" evidence="6">
    <location>
        <begin position="53"/>
        <end position="304"/>
    </location>
</feature>
<dbReference type="Gene3D" id="3.40.50.300">
    <property type="entry name" value="P-loop containing nucleotide triphosphate hydrolases"/>
    <property type="match status" value="2"/>
</dbReference>
<feature type="region of interest" description="Disordered" evidence="5">
    <location>
        <begin position="314"/>
        <end position="349"/>
    </location>
</feature>
<feature type="domain" description="ABC transporter" evidence="6">
    <location>
        <begin position="520"/>
        <end position="707"/>
    </location>
</feature>
<organism evidence="7 8">
    <name type="scientific">Leucobacter luti</name>
    <dbReference type="NCBI Taxonomy" id="340320"/>
    <lineage>
        <taxon>Bacteria</taxon>
        <taxon>Bacillati</taxon>
        <taxon>Actinomycetota</taxon>
        <taxon>Actinomycetes</taxon>
        <taxon>Micrococcales</taxon>
        <taxon>Microbacteriaceae</taxon>
        <taxon>Leucobacter</taxon>
    </lineage>
</organism>
<evidence type="ECO:0000256" key="5">
    <source>
        <dbReference type="SAM" id="MobiDB-lite"/>
    </source>
</evidence>
<dbReference type="SUPFAM" id="SSF52540">
    <property type="entry name" value="P-loop containing nucleoside triphosphate hydrolases"/>
    <property type="match status" value="2"/>
</dbReference>
<dbReference type="EMBL" id="SHKI01000004">
    <property type="protein sequence ID" value="RZT66190.1"/>
    <property type="molecule type" value="Genomic_DNA"/>
</dbReference>
<evidence type="ECO:0000313" key="8">
    <source>
        <dbReference type="Proteomes" id="UP000291832"/>
    </source>
</evidence>
<dbReference type="GO" id="GO:0005524">
    <property type="term" value="F:ATP binding"/>
    <property type="evidence" value="ECO:0007669"/>
    <property type="project" value="UniProtKB-KW"/>
</dbReference>
<sequence>MPAPHSSESRSHPGGASAVRAAHSHTAPSAGAASRAAAYAASPVAASSRAAHLVVDGVSLSYAGRRVLSDITFTARAGDRIGIIGENGTGKSTLLRILAGDLAPSSGTVSVPESVGLLQQELPYADHDSIARVLDDAQAGAVSALAAVERLGSEFAAAPQDAGVADAYSTALEDAERLGAWAAGAHRGEVMTGLGLGGFPETRTIGALSGGQRRRLALAAVLLAAPHTLLLDEPSNHLDDGSAEYVERVLHDWPGIVFLASHDRTLLDAVTTRILDLDPLPVPARSLADATPAADEAASGLAAARAGTLGALTRNSTGMRTVGNVPRVNDLTDPQRRSESPHTDDPGSGFGIRLWGVGYSAARTERKAELARWRARYEAEQREVAALTHEVEVGSREVNRKHESKSESRITRKFYADKDAKVTARRARNARVRLEQLERDRVRRPPEPLRFAGFTGIAAPSTPAARTPTITPPDTAQATPTATAQATPTPTAQATPTTTAPVTGDVAAAQVRDTGVGVGGDLQSVLAAHRVALSGRLAPVSFALGSGGRLLLAGANGSGKSTLLAILAGELPAGNGRVTRTARVGYLPQEVTFARPERTAAQHYEDSVGIARAEARPLEATGLLARRDLARQVGHLSVGQRRRLALAALVADPPPVLILDEPTNHLSLTLVEELEAALAEYPGALLVASHDRWLRSRWTGDVLTISGA</sequence>
<evidence type="ECO:0000256" key="4">
    <source>
        <dbReference type="SAM" id="Coils"/>
    </source>
</evidence>
<keyword evidence="2" id="KW-0547">Nucleotide-binding</keyword>
<evidence type="ECO:0000256" key="3">
    <source>
        <dbReference type="ARBA" id="ARBA00022840"/>
    </source>
</evidence>
<protein>
    <submittedName>
        <fullName evidence="7">Macrolide transport system ATP-binding/permease protein</fullName>
    </submittedName>
</protein>
<evidence type="ECO:0000256" key="2">
    <source>
        <dbReference type="ARBA" id="ARBA00022741"/>
    </source>
</evidence>
<accession>A0A4Q7U0D0</accession>
<name>A0A4Q7U0D0_9MICO</name>
<evidence type="ECO:0000259" key="6">
    <source>
        <dbReference type="PROSITE" id="PS50893"/>
    </source>
</evidence>
<evidence type="ECO:0000313" key="7">
    <source>
        <dbReference type="EMBL" id="RZT66190.1"/>
    </source>
</evidence>
<dbReference type="Proteomes" id="UP000291832">
    <property type="component" value="Unassembled WGS sequence"/>
</dbReference>
<dbReference type="InterPro" id="IPR050611">
    <property type="entry name" value="ABCF"/>
</dbReference>
<feature type="region of interest" description="Disordered" evidence="5">
    <location>
        <begin position="437"/>
        <end position="501"/>
    </location>
</feature>
<dbReference type="InterPro" id="IPR003439">
    <property type="entry name" value="ABC_transporter-like_ATP-bd"/>
</dbReference>
<dbReference type="CDD" id="cd03221">
    <property type="entry name" value="ABCF_EF-3"/>
    <property type="match status" value="2"/>
</dbReference>
<dbReference type="PANTHER" id="PTHR19211">
    <property type="entry name" value="ATP-BINDING TRANSPORT PROTEIN-RELATED"/>
    <property type="match status" value="1"/>
</dbReference>
<dbReference type="Pfam" id="PF00005">
    <property type="entry name" value="ABC_tran"/>
    <property type="match status" value="2"/>
</dbReference>
<dbReference type="AlphaFoldDB" id="A0A4Q7U0D0"/>
<dbReference type="FunFam" id="3.40.50.300:FF:000011">
    <property type="entry name" value="Putative ABC transporter ATP-binding component"/>
    <property type="match status" value="1"/>
</dbReference>
<dbReference type="SMART" id="SM00382">
    <property type="entry name" value="AAA"/>
    <property type="match status" value="2"/>
</dbReference>
<keyword evidence="8" id="KW-1185">Reference proteome</keyword>
<dbReference type="InterPro" id="IPR017871">
    <property type="entry name" value="ABC_transporter-like_CS"/>
</dbReference>
<gene>
    <name evidence="7" type="ORF">EV139_1619</name>
</gene>
<dbReference type="PROSITE" id="PS00211">
    <property type="entry name" value="ABC_TRANSPORTER_1"/>
    <property type="match status" value="2"/>
</dbReference>
<feature type="compositionally biased region" description="Low complexity" evidence="5">
    <location>
        <begin position="458"/>
        <end position="501"/>
    </location>
</feature>
<keyword evidence="3 7" id="KW-0067">ATP-binding</keyword>
<comment type="caution">
    <text evidence="7">The sequence shown here is derived from an EMBL/GenBank/DDBJ whole genome shotgun (WGS) entry which is preliminary data.</text>
</comment>
<dbReference type="PROSITE" id="PS50893">
    <property type="entry name" value="ABC_TRANSPORTER_2"/>
    <property type="match status" value="2"/>
</dbReference>
<reference evidence="7 8" key="1">
    <citation type="journal article" date="2015" name="Stand. Genomic Sci.">
        <title>Genomic Encyclopedia of Bacterial and Archaeal Type Strains, Phase III: the genomes of soil and plant-associated and newly described type strains.</title>
        <authorList>
            <person name="Whitman W.B."/>
            <person name="Woyke T."/>
            <person name="Klenk H.P."/>
            <person name="Zhou Y."/>
            <person name="Lilburn T.G."/>
            <person name="Beck B.J."/>
            <person name="De Vos P."/>
            <person name="Vandamme P."/>
            <person name="Eisen J.A."/>
            <person name="Garrity G."/>
            <person name="Hugenholtz P."/>
            <person name="Kyrpides N.C."/>
        </authorList>
    </citation>
    <scope>NUCLEOTIDE SEQUENCE [LARGE SCALE GENOMIC DNA]</scope>
    <source>
        <strain evidence="7 8">RF6</strain>
    </source>
</reference>
<keyword evidence="1" id="KW-0677">Repeat</keyword>
<dbReference type="OrthoDB" id="3239744at2"/>
<evidence type="ECO:0000256" key="1">
    <source>
        <dbReference type="ARBA" id="ARBA00022737"/>
    </source>
</evidence>
<feature type="compositionally biased region" description="Basic and acidic residues" evidence="5">
    <location>
        <begin position="333"/>
        <end position="345"/>
    </location>
</feature>
<feature type="compositionally biased region" description="Basic and acidic residues" evidence="5">
    <location>
        <begin position="437"/>
        <end position="447"/>
    </location>
</feature>
<proteinExistence type="predicted"/>